<protein>
    <submittedName>
        <fullName evidence="3">Calcium-binding protein</fullName>
    </submittedName>
</protein>
<sequence length="206" mass="22271">MEILFFAVVAALILGRLYQVLGQNRGAEPPPMRQPPPFGLSKSATQSVDESSIGDEEAKVTDFPVRDYDGPTEAGLKAIQSAVRGFDVSSFLAGARNAYEIIVTAYGSGDEETLRDLLSQEVFSAYQVAMDERRAANAPKIEVIRLGDSKILDAELDGKIARIDVAFSSDLADGGDGLRAADEIWTFEKSVDARDPNWLLSAVRTA</sequence>
<feature type="region of interest" description="Disordered" evidence="1">
    <location>
        <begin position="27"/>
        <end position="65"/>
    </location>
</feature>
<dbReference type="SUPFAM" id="SSF54427">
    <property type="entry name" value="NTF2-like"/>
    <property type="match status" value="1"/>
</dbReference>
<name>A0ABQ4PUP1_9PROT</name>
<evidence type="ECO:0000256" key="1">
    <source>
        <dbReference type="SAM" id="MobiDB-lite"/>
    </source>
</evidence>
<dbReference type="RefSeq" id="WP_284359315.1">
    <property type="nucleotide sequence ID" value="NZ_BPFZ01000004.1"/>
</dbReference>
<proteinExistence type="predicted"/>
<keyword evidence="4" id="KW-1185">Reference proteome</keyword>
<dbReference type="InterPro" id="IPR032710">
    <property type="entry name" value="NTF2-like_dom_sf"/>
</dbReference>
<dbReference type="SMART" id="SM00978">
    <property type="entry name" value="Tim44"/>
    <property type="match status" value="1"/>
</dbReference>
<comment type="caution">
    <text evidence="3">The sequence shown here is derived from an EMBL/GenBank/DDBJ whole genome shotgun (WGS) entry which is preliminary data.</text>
</comment>
<feature type="domain" description="Tim44-like" evidence="2">
    <location>
        <begin position="72"/>
        <end position="205"/>
    </location>
</feature>
<dbReference type="PANTHER" id="PTHR41542">
    <property type="entry name" value="BLL5807 PROTEIN"/>
    <property type="match status" value="1"/>
</dbReference>
<dbReference type="InterPro" id="IPR007379">
    <property type="entry name" value="Tim44-like_dom"/>
</dbReference>
<evidence type="ECO:0000313" key="4">
    <source>
        <dbReference type="Proteomes" id="UP001161064"/>
    </source>
</evidence>
<dbReference type="Pfam" id="PF04280">
    <property type="entry name" value="Tim44"/>
    <property type="match status" value="1"/>
</dbReference>
<reference evidence="3" key="2">
    <citation type="journal article" date="2023" name="ISME Commun">
        <title>Characterization of a bloom-associated alphaproteobacterial lineage, 'Candidatus Phycosocius': insights into freshwater algal-bacterial interactions.</title>
        <authorList>
            <person name="Tanabe Y."/>
            <person name="Yamaguchi H."/>
            <person name="Yoshida M."/>
            <person name="Kai A."/>
            <person name="Okazaki Y."/>
        </authorList>
    </citation>
    <scope>NUCLEOTIDE SEQUENCE</scope>
    <source>
        <strain evidence="3">BOTRYCO-1</strain>
    </source>
</reference>
<organism evidence="3 4">
    <name type="scientific">Candidatus Phycosocius spiralis</name>
    <dbReference type="NCBI Taxonomy" id="2815099"/>
    <lineage>
        <taxon>Bacteria</taxon>
        <taxon>Pseudomonadati</taxon>
        <taxon>Pseudomonadota</taxon>
        <taxon>Alphaproteobacteria</taxon>
        <taxon>Caulobacterales</taxon>
        <taxon>Caulobacterales incertae sedis</taxon>
        <taxon>Candidatus Phycosocius</taxon>
    </lineage>
</organism>
<evidence type="ECO:0000259" key="2">
    <source>
        <dbReference type="SMART" id="SM00978"/>
    </source>
</evidence>
<dbReference type="Proteomes" id="UP001161064">
    <property type="component" value="Unassembled WGS sequence"/>
</dbReference>
<dbReference type="NCBIfam" id="NF033779">
    <property type="entry name" value="Tim44_TimA_adap"/>
    <property type="match status" value="1"/>
</dbReference>
<dbReference type="Gene3D" id="3.10.450.240">
    <property type="match status" value="1"/>
</dbReference>
<feature type="compositionally biased region" description="Pro residues" evidence="1">
    <location>
        <begin position="28"/>
        <end position="38"/>
    </location>
</feature>
<dbReference type="EMBL" id="BPFZ01000004">
    <property type="protein sequence ID" value="GIU66688.1"/>
    <property type="molecule type" value="Genomic_DNA"/>
</dbReference>
<accession>A0ABQ4PUP1</accession>
<reference evidence="3" key="1">
    <citation type="submission" date="2021-05" db="EMBL/GenBank/DDBJ databases">
        <authorList>
            <person name="Tanabe Y."/>
        </authorList>
    </citation>
    <scope>NUCLEOTIDE SEQUENCE</scope>
    <source>
        <strain evidence="3">BOTRYCO-1</strain>
    </source>
</reference>
<evidence type="ECO:0000313" key="3">
    <source>
        <dbReference type="EMBL" id="GIU66688.1"/>
    </source>
</evidence>
<gene>
    <name evidence="3" type="ORF">PsB1_0842</name>
</gene>
<dbReference type="PANTHER" id="PTHR41542:SF1">
    <property type="entry name" value="BLL5807 PROTEIN"/>
    <property type="match status" value="1"/>
</dbReference>
<feature type="compositionally biased region" description="Basic and acidic residues" evidence="1">
    <location>
        <begin position="56"/>
        <end position="65"/>
    </location>
</feature>